<dbReference type="RefSeq" id="WP_346756799.1">
    <property type="nucleotide sequence ID" value="NZ_JAUJEB010000001.1"/>
</dbReference>
<evidence type="ECO:0000256" key="2">
    <source>
        <dbReference type="ARBA" id="ARBA00011903"/>
    </source>
</evidence>
<keyword evidence="10" id="KW-0472">Membrane</keyword>
<keyword evidence="10" id="KW-1133">Transmembrane helix</keyword>
<evidence type="ECO:0000256" key="8">
    <source>
        <dbReference type="ARBA" id="ARBA00051245"/>
    </source>
</evidence>
<evidence type="ECO:0000256" key="9">
    <source>
        <dbReference type="SAM" id="Coils"/>
    </source>
</evidence>
<dbReference type="Pfam" id="PF13614">
    <property type="entry name" value="AAA_31"/>
    <property type="match status" value="1"/>
</dbReference>
<keyword evidence="5" id="KW-0418">Kinase</keyword>
<dbReference type="CDD" id="cd05387">
    <property type="entry name" value="BY-kinase"/>
    <property type="match status" value="1"/>
</dbReference>
<evidence type="ECO:0000256" key="3">
    <source>
        <dbReference type="ARBA" id="ARBA00022679"/>
    </source>
</evidence>
<organism evidence="12 13">
    <name type="scientific">Agaribacillus aureus</name>
    <dbReference type="NCBI Taxonomy" id="3051825"/>
    <lineage>
        <taxon>Bacteria</taxon>
        <taxon>Pseudomonadati</taxon>
        <taxon>Bacteroidota</taxon>
        <taxon>Cytophagia</taxon>
        <taxon>Cytophagales</taxon>
        <taxon>Splendidivirgaceae</taxon>
        <taxon>Agaribacillus</taxon>
    </lineage>
</organism>
<dbReference type="NCBIfam" id="TIGR01007">
    <property type="entry name" value="eps_fam"/>
    <property type="match status" value="1"/>
</dbReference>
<keyword evidence="7" id="KW-0829">Tyrosine-protein kinase</keyword>
<comment type="catalytic activity">
    <reaction evidence="8">
        <text>L-tyrosyl-[protein] + ATP = O-phospho-L-tyrosyl-[protein] + ADP + H(+)</text>
        <dbReference type="Rhea" id="RHEA:10596"/>
        <dbReference type="Rhea" id="RHEA-COMP:10136"/>
        <dbReference type="Rhea" id="RHEA-COMP:20101"/>
        <dbReference type="ChEBI" id="CHEBI:15378"/>
        <dbReference type="ChEBI" id="CHEBI:30616"/>
        <dbReference type="ChEBI" id="CHEBI:46858"/>
        <dbReference type="ChEBI" id="CHEBI:61978"/>
        <dbReference type="ChEBI" id="CHEBI:456216"/>
        <dbReference type="EC" id="2.7.10.2"/>
    </reaction>
</comment>
<dbReference type="InterPro" id="IPR025669">
    <property type="entry name" value="AAA_dom"/>
</dbReference>
<feature type="coiled-coil region" evidence="9">
    <location>
        <begin position="357"/>
        <end position="407"/>
    </location>
</feature>
<keyword evidence="6" id="KW-0067">ATP-binding</keyword>
<comment type="similarity">
    <text evidence="1">Belongs to the CpsD/CapB family.</text>
</comment>
<keyword evidence="9" id="KW-0175">Coiled coil</keyword>
<proteinExistence type="inferred from homology"/>
<accession>A0ABT8L383</accession>
<evidence type="ECO:0000256" key="1">
    <source>
        <dbReference type="ARBA" id="ARBA00007316"/>
    </source>
</evidence>
<reference evidence="12" key="1">
    <citation type="submission" date="2023-06" db="EMBL/GenBank/DDBJ databases">
        <title>Genomic of Agaribacillus aureum.</title>
        <authorList>
            <person name="Wang G."/>
        </authorList>
    </citation>
    <scope>NUCLEOTIDE SEQUENCE</scope>
    <source>
        <strain evidence="12">BMA12</strain>
    </source>
</reference>
<evidence type="ECO:0000313" key="13">
    <source>
        <dbReference type="Proteomes" id="UP001172083"/>
    </source>
</evidence>
<dbReference type="EC" id="2.7.10.2" evidence="2"/>
<name>A0ABT8L383_9BACT</name>
<dbReference type="Proteomes" id="UP001172083">
    <property type="component" value="Unassembled WGS sequence"/>
</dbReference>
<dbReference type="Gene3D" id="3.40.50.300">
    <property type="entry name" value="P-loop containing nucleotide triphosphate hydrolases"/>
    <property type="match status" value="1"/>
</dbReference>
<dbReference type="EMBL" id="JAUJEB010000001">
    <property type="protein sequence ID" value="MDN5211466.1"/>
    <property type="molecule type" value="Genomic_DNA"/>
</dbReference>
<feature type="domain" description="AAA" evidence="11">
    <location>
        <begin position="581"/>
        <end position="729"/>
    </location>
</feature>
<dbReference type="SUPFAM" id="SSF52540">
    <property type="entry name" value="P-loop containing nucleoside triphosphate hydrolases"/>
    <property type="match status" value="1"/>
</dbReference>
<evidence type="ECO:0000256" key="5">
    <source>
        <dbReference type="ARBA" id="ARBA00022777"/>
    </source>
</evidence>
<evidence type="ECO:0000313" key="12">
    <source>
        <dbReference type="EMBL" id="MDN5211466.1"/>
    </source>
</evidence>
<evidence type="ECO:0000256" key="6">
    <source>
        <dbReference type="ARBA" id="ARBA00022840"/>
    </source>
</evidence>
<keyword evidence="10" id="KW-0812">Transmembrane</keyword>
<evidence type="ECO:0000256" key="4">
    <source>
        <dbReference type="ARBA" id="ARBA00022741"/>
    </source>
</evidence>
<keyword evidence="3 12" id="KW-0808">Transferase</keyword>
<comment type="caution">
    <text evidence="12">The sequence shown here is derived from an EMBL/GenBank/DDBJ whole genome shotgun (WGS) entry which is preliminary data.</text>
</comment>
<dbReference type="InterPro" id="IPR050445">
    <property type="entry name" value="Bact_polysacc_biosynth/exp"/>
</dbReference>
<evidence type="ECO:0000259" key="11">
    <source>
        <dbReference type="Pfam" id="PF13614"/>
    </source>
</evidence>
<evidence type="ECO:0000256" key="10">
    <source>
        <dbReference type="SAM" id="Phobius"/>
    </source>
</evidence>
<dbReference type="PANTHER" id="PTHR32309">
    <property type="entry name" value="TYROSINE-PROTEIN KINASE"/>
    <property type="match status" value="1"/>
</dbReference>
<evidence type="ECO:0000256" key="7">
    <source>
        <dbReference type="ARBA" id="ARBA00023137"/>
    </source>
</evidence>
<dbReference type="InterPro" id="IPR005702">
    <property type="entry name" value="Wzc-like_C"/>
</dbReference>
<sequence length="769" mass="87039">MNNKLINKRDNFGDIRKILMKALRNWYFFLGVLLITFAVAYFANKYTRPVWRVESKILVKSRTDANSAASFLYGTDISNNIVTEGVESYVLKSYPIIFKTIKELNFTHRFTVEDEIGPKLAYGWEPAEMQIDSAIEIMNYGKAFQFIVNDEGHFKFFAKEDQTNASTLYEFGQTVEYKGLTFRAVKKRNYDYSRVINQEFTFSLRHPDYITREYTNKLIVVAGPDGSVIDLALLGTIPEMEINFINKLIQVYIEDELERKNEQATKTINFISKELKRITDSLNLIENRKTTIRQKSSAQLSQSAVQLYNRLDDVESQSVQFESKLAIYQQLLTTINSSYNFDDLSGLAAIGIEDAGLRKLIDDLVNEQEKIDQAERGTGQNTNNPFIKRARDNVERLKTSISESVNNLVATTKQNKSRLDGRASRIRSEIYSAPGAQQSLVNIERLNLISENLYILYNTKKAEAEVAKASASTDIQVIDPPMPIGGPEKSDKRNYLIALFLGITLPLGFIIGKDFLSNKVAEKEDIEKHTNIPVLGQIWRHAKGKGMLVVHNNPKSVVAESFRSIRSNLNFFTSDVDHKTFVITSSVSGEGKTFSSINLATVFAFSSKKVVLIGADLRRPKIFGDFGLKNEVGLSNYLAGSAFKSEIIQATEIPYLDIISSGPVPPNPSELLMNNKMGELLGELRKEYDYILVDTAPLGLVTDAFILMNFADHTIFLARQNYTPMEAIKNVQDLYETGKLKNVSILFNDVKDQSNNYGYGYGYYEEKRK</sequence>
<keyword evidence="4" id="KW-0547">Nucleotide-binding</keyword>
<keyword evidence="13" id="KW-1185">Reference proteome</keyword>
<dbReference type="GO" id="GO:0004715">
    <property type="term" value="F:non-membrane spanning protein tyrosine kinase activity"/>
    <property type="evidence" value="ECO:0007669"/>
    <property type="project" value="UniProtKB-EC"/>
</dbReference>
<protein>
    <recommendedName>
        <fullName evidence="2">non-specific protein-tyrosine kinase</fullName>
        <ecNumber evidence="2">2.7.10.2</ecNumber>
    </recommendedName>
</protein>
<dbReference type="PANTHER" id="PTHR32309:SF13">
    <property type="entry name" value="FERRIC ENTEROBACTIN TRANSPORT PROTEIN FEPE"/>
    <property type="match status" value="1"/>
</dbReference>
<feature type="transmembrane region" description="Helical" evidence="10">
    <location>
        <begin position="26"/>
        <end position="43"/>
    </location>
</feature>
<gene>
    <name evidence="12" type="ORF">QQ020_05370</name>
</gene>
<dbReference type="InterPro" id="IPR027417">
    <property type="entry name" value="P-loop_NTPase"/>
</dbReference>